<dbReference type="VEuPathDB" id="TriTrypDB:TEOVI_000419200"/>
<dbReference type="InterPro" id="IPR036388">
    <property type="entry name" value="WH-like_DNA-bd_sf"/>
</dbReference>
<dbReference type="Gene3D" id="3.30.230.130">
    <property type="entry name" value="Cullin, Chain C, Domain 2"/>
    <property type="match status" value="1"/>
</dbReference>
<dbReference type="SUPFAM" id="SSF46785">
    <property type="entry name" value="Winged helix' DNA-binding domain"/>
    <property type="match status" value="1"/>
</dbReference>
<protein>
    <submittedName>
        <fullName evidence="5">Cullin, putative</fullName>
    </submittedName>
</protein>
<dbReference type="Gene3D" id="1.10.10.10">
    <property type="entry name" value="Winged helix-like DNA-binding domain superfamily/Winged helix DNA-binding domain"/>
    <property type="match status" value="1"/>
</dbReference>
<proteinExistence type="inferred from homology"/>
<dbReference type="PANTHER" id="PTHR11932">
    <property type="entry name" value="CULLIN"/>
    <property type="match status" value="1"/>
</dbReference>
<dbReference type="GeneID" id="92378132"/>
<accession>A0A1G4IJT9</accession>
<dbReference type="AlphaFoldDB" id="A0A1G4IJT9"/>
<dbReference type="InterPro" id="IPR019559">
    <property type="entry name" value="Cullin_neddylation_domain"/>
</dbReference>
<dbReference type="RefSeq" id="XP_067083090.1">
    <property type="nucleotide sequence ID" value="XM_067226989.1"/>
</dbReference>
<dbReference type="GO" id="GO:0006511">
    <property type="term" value="P:ubiquitin-dependent protein catabolic process"/>
    <property type="evidence" value="ECO:0007669"/>
    <property type="project" value="InterPro"/>
</dbReference>
<keyword evidence="6" id="KW-1185">Reference proteome</keyword>
<dbReference type="SUPFAM" id="SSF74788">
    <property type="entry name" value="Cullin repeat-like"/>
    <property type="match status" value="1"/>
</dbReference>
<evidence type="ECO:0000256" key="1">
    <source>
        <dbReference type="ARBA" id="ARBA00006019"/>
    </source>
</evidence>
<dbReference type="SUPFAM" id="SSF75632">
    <property type="entry name" value="Cullin homology domain"/>
    <property type="match status" value="1"/>
</dbReference>
<evidence type="ECO:0000256" key="3">
    <source>
        <dbReference type="RuleBase" id="RU003829"/>
    </source>
</evidence>
<evidence type="ECO:0000256" key="2">
    <source>
        <dbReference type="PROSITE-ProRule" id="PRU00330"/>
    </source>
</evidence>
<dbReference type="GO" id="GO:0031625">
    <property type="term" value="F:ubiquitin protein ligase binding"/>
    <property type="evidence" value="ECO:0007669"/>
    <property type="project" value="InterPro"/>
</dbReference>
<feature type="domain" description="Cullin family profile" evidence="4">
    <location>
        <begin position="352"/>
        <end position="583"/>
    </location>
</feature>
<evidence type="ECO:0000313" key="6">
    <source>
        <dbReference type="Proteomes" id="UP000195570"/>
    </source>
</evidence>
<evidence type="ECO:0000313" key="5">
    <source>
        <dbReference type="EMBL" id="SCU72615.1"/>
    </source>
</evidence>
<dbReference type="SMART" id="SM00182">
    <property type="entry name" value="CULLIN"/>
    <property type="match status" value="1"/>
</dbReference>
<comment type="similarity">
    <text evidence="1 2 3">Belongs to the cullin family.</text>
</comment>
<dbReference type="Pfam" id="PF26557">
    <property type="entry name" value="Cullin_AB"/>
    <property type="match status" value="1"/>
</dbReference>
<dbReference type="EMBL" id="CZPT02001890">
    <property type="protein sequence ID" value="SCU72615.1"/>
    <property type="molecule type" value="Genomic_DNA"/>
</dbReference>
<dbReference type="InterPro" id="IPR001373">
    <property type="entry name" value="Cullin_N"/>
</dbReference>
<dbReference type="InterPro" id="IPR059120">
    <property type="entry name" value="Cullin-like_AB"/>
</dbReference>
<dbReference type="Gene3D" id="1.20.1310.10">
    <property type="entry name" value="Cullin Repeats"/>
    <property type="match status" value="2"/>
</dbReference>
<name>A0A1G4IJT9_TRYEQ</name>
<comment type="caution">
    <text evidence="5">The sequence shown here is derived from an EMBL/GenBank/DDBJ whole genome shotgun (WGS) entry which is preliminary data.</text>
</comment>
<gene>
    <name evidence="5" type="ORF">TEOVI_000419200</name>
</gene>
<sequence>MLDAALLLHDVSTEEKWCVISDAVNAIFKKSLSKYSFQQVHHSVFQMCQTQRSGTLFDLLHHALSKEVTIIREQLLTSTDSALLQDLETQWEDFSAALRRISDALFYLDKNYTNNQKTISQMGESLFYAGVLKNEVISNTFVSSVRQSLEFGFASQKSLKCLTSKLRELYRDTIFEPLVERPLLEVLTAKYKGEMELKLDSLDVDGYLTWALTTVGQVQSDVSKLVGDSMDQAVRQHMRGLLIKENTQKLLYSCSGGGSTMVRKMNSASLGRLADALVTVGETDALLEMLISTTKAVGCELLSEVENEDPVAAVGKVLTLRNNLQQLVEKLPGALRGDKPPIVRALAEIVNECPDFSTKLAYYYDVKARSRGTHDSMDQVAADTFSLYRLLRSKESFEQTFKLLLAARLINCKPNDSLVHEIIFVEHLRSECGDSVANHLDVMIKDGRMRTEINRGFLSSLSPDVQLPLSFDVTVITAGVWPIYPGFEINLPECMQQCVSLFQAYYIPHHNGRVLSFHTGCGTICFTLNHKEVYELAAPTSFVNTILCFQSCGGIDEPLTVKDICNKTKMIETDVLPQLEALVNTGLISNVPSGGLSRFIFNKHFAHHRTKLRIGNVGGNRTVKASAEVRVTQVASETTHAESIQAVLMQIVKRNKTLSHGEMFTQVAEALKGSRITPVMAHIKQNLEILINKGLISRGSRPDIYVYEA</sequence>
<dbReference type="InterPro" id="IPR016158">
    <property type="entry name" value="Cullin_homology"/>
</dbReference>
<dbReference type="InterPro" id="IPR036390">
    <property type="entry name" value="WH_DNA-bd_sf"/>
</dbReference>
<dbReference type="InterPro" id="IPR036317">
    <property type="entry name" value="Cullin_homology_sf"/>
</dbReference>
<reference evidence="5" key="1">
    <citation type="submission" date="2016-09" db="EMBL/GenBank/DDBJ databases">
        <authorList>
            <person name="Hebert L."/>
            <person name="Moumen B."/>
        </authorList>
    </citation>
    <scope>NUCLEOTIDE SEQUENCE [LARGE SCALE GENOMIC DNA]</scope>
    <source>
        <strain evidence="5">OVI</strain>
    </source>
</reference>
<evidence type="ECO:0000259" key="4">
    <source>
        <dbReference type="PROSITE" id="PS50069"/>
    </source>
</evidence>
<dbReference type="PROSITE" id="PS50069">
    <property type="entry name" value="CULLIN_2"/>
    <property type="match status" value="1"/>
</dbReference>
<dbReference type="SMART" id="SM00884">
    <property type="entry name" value="Cullin_Nedd8"/>
    <property type="match status" value="1"/>
</dbReference>
<dbReference type="Pfam" id="PF10557">
    <property type="entry name" value="Cullin_Nedd8"/>
    <property type="match status" value="1"/>
</dbReference>
<dbReference type="Pfam" id="PF00888">
    <property type="entry name" value="Cullin"/>
    <property type="match status" value="1"/>
</dbReference>
<dbReference type="InterPro" id="IPR016159">
    <property type="entry name" value="Cullin_repeat-like_dom_sf"/>
</dbReference>
<dbReference type="InterPro" id="IPR045093">
    <property type="entry name" value="Cullin"/>
</dbReference>
<dbReference type="Proteomes" id="UP000195570">
    <property type="component" value="Unassembled WGS sequence"/>
</dbReference>
<organism evidence="5 6">
    <name type="scientific">Trypanosoma equiperdum</name>
    <dbReference type="NCBI Taxonomy" id="5694"/>
    <lineage>
        <taxon>Eukaryota</taxon>
        <taxon>Discoba</taxon>
        <taxon>Euglenozoa</taxon>
        <taxon>Kinetoplastea</taxon>
        <taxon>Metakinetoplastina</taxon>
        <taxon>Trypanosomatida</taxon>
        <taxon>Trypanosomatidae</taxon>
        <taxon>Trypanosoma</taxon>
    </lineage>
</organism>